<keyword evidence="4 6" id="KW-0808">Transferase</keyword>
<keyword evidence="3 6" id="KW-0489">Methyltransferase</keyword>
<feature type="binding site" evidence="6">
    <location>
        <begin position="155"/>
        <end position="156"/>
    </location>
    <ligand>
        <name>S-adenosyl-L-methionine</name>
        <dbReference type="ChEBI" id="CHEBI:59789"/>
    </ligand>
</feature>
<evidence type="ECO:0000256" key="2">
    <source>
        <dbReference type="ARBA" id="ARBA00022552"/>
    </source>
</evidence>
<evidence type="ECO:0000256" key="4">
    <source>
        <dbReference type="ARBA" id="ARBA00022679"/>
    </source>
</evidence>
<dbReference type="PANTHER" id="PTHR31760:SF0">
    <property type="entry name" value="S-ADENOSYL-L-METHIONINE-DEPENDENT METHYLTRANSFERASES SUPERFAMILY PROTEIN"/>
    <property type="match status" value="1"/>
</dbReference>
<dbReference type="SUPFAM" id="SSF53335">
    <property type="entry name" value="S-adenosyl-L-methionine-dependent methyltransferases"/>
    <property type="match status" value="1"/>
</dbReference>
<keyword evidence="5 6" id="KW-0949">S-adenosyl-L-methionine</keyword>
<comment type="caution">
    <text evidence="7">The sequence shown here is derived from an EMBL/GenBank/DDBJ whole genome shotgun (WGS) entry which is preliminary data.</text>
</comment>
<proteinExistence type="inferred from homology"/>
<evidence type="ECO:0000256" key="5">
    <source>
        <dbReference type="ARBA" id="ARBA00022691"/>
    </source>
</evidence>
<name>A0A5M8AUE1_9BURK</name>
<keyword evidence="8" id="KW-1185">Reference proteome</keyword>
<comment type="caution">
    <text evidence="6">Lacks conserved residue(s) required for the propagation of feature annotation.</text>
</comment>
<dbReference type="CDD" id="cd02440">
    <property type="entry name" value="AdoMet_MTases"/>
    <property type="match status" value="1"/>
</dbReference>
<dbReference type="InterPro" id="IPR003682">
    <property type="entry name" value="rRNA_ssu_MeTfrase_G"/>
</dbReference>
<protein>
    <recommendedName>
        <fullName evidence="6">Ribosomal RNA small subunit methyltransferase G</fullName>
        <ecNumber evidence="6">2.1.1.170</ecNumber>
    </recommendedName>
    <alternativeName>
        <fullName evidence="6">16S rRNA 7-methylguanosine methyltransferase</fullName>
        <shortName evidence="6">16S rRNA m7G methyltransferase</shortName>
    </alternativeName>
</protein>
<dbReference type="Gene3D" id="3.40.50.150">
    <property type="entry name" value="Vaccinia Virus protein VP39"/>
    <property type="match status" value="1"/>
</dbReference>
<evidence type="ECO:0000256" key="3">
    <source>
        <dbReference type="ARBA" id="ARBA00022603"/>
    </source>
</evidence>
<dbReference type="InterPro" id="IPR029063">
    <property type="entry name" value="SAM-dependent_MTases_sf"/>
</dbReference>
<dbReference type="EMBL" id="VWRN01000031">
    <property type="protein sequence ID" value="KAA6124454.1"/>
    <property type="molecule type" value="Genomic_DNA"/>
</dbReference>
<comment type="catalytic activity">
    <reaction evidence="6">
        <text>guanosine(527) in 16S rRNA + S-adenosyl-L-methionine = N(7)-methylguanosine(527) in 16S rRNA + S-adenosyl-L-homocysteine</text>
        <dbReference type="Rhea" id="RHEA:42732"/>
        <dbReference type="Rhea" id="RHEA-COMP:10209"/>
        <dbReference type="Rhea" id="RHEA-COMP:10210"/>
        <dbReference type="ChEBI" id="CHEBI:57856"/>
        <dbReference type="ChEBI" id="CHEBI:59789"/>
        <dbReference type="ChEBI" id="CHEBI:74269"/>
        <dbReference type="ChEBI" id="CHEBI:74480"/>
        <dbReference type="EC" id="2.1.1.170"/>
    </reaction>
</comment>
<gene>
    <name evidence="6 7" type="primary">rsmG</name>
    <name evidence="7" type="ORF">F1599_11075</name>
</gene>
<comment type="similarity">
    <text evidence="6">Belongs to the methyltransferase superfamily. RNA methyltransferase RsmG family.</text>
</comment>
<dbReference type="RefSeq" id="WP_150083132.1">
    <property type="nucleotide sequence ID" value="NZ_VWRN01000031.1"/>
</dbReference>
<feature type="binding site" evidence="6">
    <location>
        <position position="104"/>
    </location>
    <ligand>
        <name>S-adenosyl-L-methionine</name>
        <dbReference type="ChEBI" id="CHEBI:59789"/>
    </ligand>
</feature>
<comment type="subcellular location">
    <subcellularLocation>
        <location evidence="6">Cytoplasm</location>
    </subcellularLocation>
</comment>
<dbReference type="AlphaFoldDB" id="A0A5M8AUE1"/>
<evidence type="ECO:0000256" key="1">
    <source>
        <dbReference type="ARBA" id="ARBA00022490"/>
    </source>
</evidence>
<comment type="function">
    <text evidence="6">Specifically methylates the N7 position of guanine in position 527 of 16S rRNA.</text>
</comment>
<dbReference type="Proteomes" id="UP000324324">
    <property type="component" value="Unassembled WGS sequence"/>
</dbReference>
<dbReference type="EC" id="2.1.1.170" evidence="6"/>
<keyword evidence="2 6" id="KW-0698">rRNA processing</keyword>
<accession>A0A5M8AUE1</accession>
<dbReference type="GO" id="GO:0070043">
    <property type="term" value="F:rRNA (guanine-N7-)-methyltransferase activity"/>
    <property type="evidence" value="ECO:0007669"/>
    <property type="project" value="UniProtKB-UniRule"/>
</dbReference>
<feature type="binding site" evidence="6">
    <location>
        <position position="170"/>
    </location>
    <ligand>
        <name>S-adenosyl-L-methionine</name>
        <dbReference type="ChEBI" id="CHEBI:59789"/>
    </ligand>
</feature>
<dbReference type="NCBIfam" id="TIGR00138">
    <property type="entry name" value="rsmG_gidB"/>
    <property type="match status" value="1"/>
</dbReference>
<dbReference type="HAMAP" id="MF_00074">
    <property type="entry name" value="16SrRNA_methyltr_G"/>
    <property type="match status" value="1"/>
</dbReference>
<dbReference type="Pfam" id="PF02527">
    <property type="entry name" value="GidB"/>
    <property type="match status" value="1"/>
</dbReference>
<dbReference type="PANTHER" id="PTHR31760">
    <property type="entry name" value="S-ADENOSYL-L-METHIONINE-DEPENDENT METHYLTRANSFERASES SUPERFAMILY PROTEIN"/>
    <property type="match status" value="1"/>
</dbReference>
<dbReference type="GO" id="GO:0005829">
    <property type="term" value="C:cytosol"/>
    <property type="evidence" value="ECO:0007669"/>
    <property type="project" value="TreeGrafter"/>
</dbReference>
<feature type="binding site" evidence="6">
    <location>
        <position position="109"/>
    </location>
    <ligand>
        <name>S-adenosyl-L-methionine</name>
        <dbReference type="ChEBI" id="CHEBI:59789"/>
    </ligand>
</feature>
<evidence type="ECO:0000313" key="8">
    <source>
        <dbReference type="Proteomes" id="UP000324324"/>
    </source>
</evidence>
<evidence type="ECO:0000313" key="7">
    <source>
        <dbReference type="EMBL" id="KAA6124454.1"/>
    </source>
</evidence>
<keyword evidence="1 6" id="KW-0963">Cytoplasm</keyword>
<organism evidence="7 8">
    <name type="scientific">Cupriavidus cauae</name>
    <dbReference type="NCBI Taxonomy" id="2608999"/>
    <lineage>
        <taxon>Bacteria</taxon>
        <taxon>Pseudomonadati</taxon>
        <taxon>Pseudomonadota</taxon>
        <taxon>Betaproteobacteria</taxon>
        <taxon>Burkholderiales</taxon>
        <taxon>Burkholderiaceae</taxon>
        <taxon>Cupriavidus</taxon>
    </lineage>
</organism>
<evidence type="ECO:0000256" key="6">
    <source>
        <dbReference type="HAMAP-Rule" id="MF_00074"/>
    </source>
</evidence>
<dbReference type="PIRSF" id="PIRSF003078">
    <property type="entry name" value="GidB"/>
    <property type="match status" value="1"/>
</dbReference>
<sequence length="250" mass="26745">MSGSHASQARRHGAVDEAAQRRRLEAGLAAIGLPLDDARIETLLAYLALLRKWNATYNLTAIRHPDEMLTHHLLDSLAAVPALAEAARRPEVGPGARGRVLDVGSGGGMPGLPLAIACPDVSVLMVDIVQKKTAFLTQCRAQLRLGNAAAHWGPVEKLADADGFAVITSRAFAELTDFVTLAGHLLAPGGRMIAMKGVYPHAELERMEQAGLMSAWQVEAVPQLAVPELDAQRHLVVLSRRGERSDARAD</sequence>
<reference evidence="7 8" key="1">
    <citation type="submission" date="2019-09" db="EMBL/GenBank/DDBJ databases">
        <title>Isolation of a novel species in the genus Cupriavidus from patients with sepsis using whole genome sequencing.</title>
        <authorList>
            <person name="Kweon O.J."/>
            <person name="Lee M.-K."/>
        </authorList>
    </citation>
    <scope>NUCLEOTIDE SEQUENCE [LARGE SCALE GENOMIC DNA]</scope>
    <source>
        <strain evidence="7 8">MKL-01</strain>
    </source>
</reference>